<sequence length="575" mass="63729">MYRRSEPEEQGLRLERRFERLRSAGSLLDLVSIVEEEAETVPRAFRSQVESPDVAQMRQQQTDREVARTHVSASRSRPAPAGGDGNTTPGENTVGREALVPPIAEAPERKPFAVGEFFPRLHLIGRIGLDDIIGWLHDGIRTIVLALVLCVAAAFAYAVTATPRYTVHTDLVVDPSNLNVVSDDVFTTNPQRDAQLLEVESKLRILTSRNVLKRVIDKLRLTEDPEFVKPSPLASLMALLSSGDGKADKELAALRALSERVEARREERSFVVVLQIWSETPEKAVTLSDALVEAFEAELFQSAAESAGRVAQNLNAGLDALRLSVTEAEQKVEEFRRANGLQSANGELVSNQLSSELNTQVLDAQQRFIQAQTRYRQMSAAIQQGQTTSASVFESANMTNLRQQYNALQQQIGSMQRIYGERHPRLASARSERATLEAAIKDEARRIADRAKADFDRERAALDTLRAKADAEKSNVFTDNEALVHLRDLERDARTKATIYETHLARARQITERQQIDTTNVRVISRAVPPNSRSWPPRTVVLLIGGAVLGLMTGIAVALALGLWRFVRGNRPVAA</sequence>
<dbReference type="PANTHER" id="PTHR32309:SF13">
    <property type="entry name" value="FERRIC ENTEROBACTIN TRANSPORT PROTEIN FEPE"/>
    <property type="match status" value="1"/>
</dbReference>
<feature type="region of interest" description="Disordered" evidence="7">
    <location>
        <begin position="44"/>
        <end position="94"/>
    </location>
</feature>
<evidence type="ECO:0000313" key="12">
    <source>
        <dbReference type="Proteomes" id="UP000078507"/>
    </source>
</evidence>
<feature type="coiled-coil region" evidence="6">
    <location>
        <begin position="311"/>
        <end position="338"/>
    </location>
</feature>
<accession>A0A178Y8M2</accession>
<evidence type="ECO:0000256" key="6">
    <source>
        <dbReference type="SAM" id="Coils"/>
    </source>
</evidence>
<comment type="subcellular location">
    <subcellularLocation>
        <location evidence="1">Cell membrane</location>
        <topology evidence="1">Multi-pass membrane protein</topology>
    </subcellularLocation>
</comment>
<name>A0A178Y8M2_SINSA</name>
<evidence type="ECO:0000256" key="7">
    <source>
        <dbReference type="SAM" id="MobiDB-lite"/>
    </source>
</evidence>
<keyword evidence="3 8" id="KW-0812">Transmembrane</keyword>
<keyword evidence="12" id="KW-1185">Reference proteome</keyword>
<evidence type="ECO:0000259" key="10">
    <source>
        <dbReference type="Pfam" id="PF13807"/>
    </source>
</evidence>
<evidence type="ECO:0000256" key="2">
    <source>
        <dbReference type="ARBA" id="ARBA00022475"/>
    </source>
</evidence>
<evidence type="ECO:0000256" key="3">
    <source>
        <dbReference type="ARBA" id="ARBA00022692"/>
    </source>
</evidence>
<keyword evidence="5 8" id="KW-0472">Membrane</keyword>
<dbReference type="EMBL" id="LNQB01000076">
    <property type="protein sequence ID" value="OAP43849.1"/>
    <property type="molecule type" value="Genomic_DNA"/>
</dbReference>
<dbReference type="InterPro" id="IPR050445">
    <property type="entry name" value="Bact_polysacc_biosynth/exp"/>
</dbReference>
<evidence type="ECO:0000256" key="8">
    <source>
        <dbReference type="SAM" id="Phobius"/>
    </source>
</evidence>
<dbReference type="AlphaFoldDB" id="A0A178Y8M2"/>
<feature type="domain" description="Tyrosine-protein kinase G-rich" evidence="10">
    <location>
        <begin position="488"/>
        <end position="560"/>
    </location>
</feature>
<dbReference type="RefSeq" id="WP_407695294.1">
    <property type="nucleotide sequence ID" value="NZ_LNQB01000076.1"/>
</dbReference>
<keyword evidence="6" id="KW-0175">Coiled coil</keyword>
<protein>
    <submittedName>
        <fullName evidence="11">Cell shape-determining protein</fullName>
    </submittedName>
</protein>
<dbReference type="InterPro" id="IPR003856">
    <property type="entry name" value="LPS_length_determ_N"/>
</dbReference>
<feature type="transmembrane region" description="Helical" evidence="8">
    <location>
        <begin position="142"/>
        <end position="159"/>
    </location>
</feature>
<evidence type="ECO:0000256" key="5">
    <source>
        <dbReference type="ARBA" id="ARBA00023136"/>
    </source>
</evidence>
<dbReference type="InterPro" id="IPR032807">
    <property type="entry name" value="GNVR"/>
</dbReference>
<dbReference type="GO" id="GO:0004713">
    <property type="term" value="F:protein tyrosine kinase activity"/>
    <property type="evidence" value="ECO:0007669"/>
    <property type="project" value="TreeGrafter"/>
</dbReference>
<dbReference type="Pfam" id="PF02706">
    <property type="entry name" value="Wzz"/>
    <property type="match status" value="1"/>
</dbReference>
<keyword evidence="4 8" id="KW-1133">Transmembrane helix</keyword>
<proteinExistence type="predicted"/>
<keyword evidence="2" id="KW-1003">Cell membrane</keyword>
<reference evidence="11 12" key="1">
    <citation type="submission" date="2015-11" db="EMBL/GenBank/DDBJ databases">
        <title>Ensifer anhuiense sp. nov., an effective nitrogen fixation bacterium with Glycine soja.</title>
        <authorList>
            <person name="Yan H."/>
            <person name="Chen W."/>
        </authorList>
    </citation>
    <scope>NUCLEOTIDE SEQUENCE [LARGE SCALE GENOMIC DNA]</scope>
    <source>
        <strain evidence="11 12">LMG 7837</strain>
    </source>
</reference>
<dbReference type="PANTHER" id="PTHR32309">
    <property type="entry name" value="TYROSINE-PROTEIN KINASE"/>
    <property type="match status" value="1"/>
</dbReference>
<dbReference type="STRING" id="36856.ATB98_08185"/>
<dbReference type="Proteomes" id="UP000078507">
    <property type="component" value="Unassembled WGS sequence"/>
</dbReference>
<comment type="caution">
    <text evidence="11">The sequence shown here is derived from an EMBL/GenBank/DDBJ whole genome shotgun (WGS) entry which is preliminary data.</text>
</comment>
<feature type="coiled-coil region" evidence="6">
    <location>
        <begin position="398"/>
        <end position="468"/>
    </location>
</feature>
<feature type="domain" description="Polysaccharide chain length determinant N-terminal" evidence="9">
    <location>
        <begin position="127"/>
        <end position="219"/>
    </location>
</feature>
<evidence type="ECO:0000259" key="9">
    <source>
        <dbReference type="Pfam" id="PF02706"/>
    </source>
</evidence>
<evidence type="ECO:0000256" key="1">
    <source>
        <dbReference type="ARBA" id="ARBA00004651"/>
    </source>
</evidence>
<evidence type="ECO:0000313" key="11">
    <source>
        <dbReference type="EMBL" id="OAP43849.1"/>
    </source>
</evidence>
<feature type="transmembrane region" description="Helical" evidence="8">
    <location>
        <begin position="540"/>
        <end position="564"/>
    </location>
</feature>
<dbReference type="Pfam" id="PF13807">
    <property type="entry name" value="GNVR"/>
    <property type="match status" value="1"/>
</dbReference>
<evidence type="ECO:0000256" key="4">
    <source>
        <dbReference type="ARBA" id="ARBA00022989"/>
    </source>
</evidence>
<gene>
    <name evidence="11" type="ORF">ATB98_08185</name>
</gene>
<dbReference type="GO" id="GO:0005886">
    <property type="term" value="C:plasma membrane"/>
    <property type="evidence" value="ECO:0007669"/>
    <property type="project" value="UniProtKB-SubCell"/>
</dbReference>
<organism evidence="11 12">
    <name type="scientific">Sinorhizobium saheli</name>
    <dbReference type="NCBI Taxonomy" id="36856"/>
    <lineage>
        <taxon>Bacteria</taxon>
        <taxon>Pseudomonadati</taxon>
        <taxon>Pseudomonadota</taxon>
        <taxon>Alphaproteobacteria</taxon>
        <taxon>Hyphomicrobiales</taxon>
        <taxon>Rhizobiaceae</taxon>
        <taxon>Sinorhizobium/Ensifer group</taxon>
        <taxon>Sinorhizobium</taxon>
    </lineage>
</organism>